<proteinExistence type="predicted"/>
<keyword evidence="3" id="KW-1185">Reference proteome</keyword>
<organism evidence="2 3">
    <name type="scientific">Teichococcus globiformis</name>
    <dbReference type="NCBI Taxonomy" id="2307229"/>
    <lineage>
        <taxon>Bacteria</taxon>
        <taxon>Pseudomonadati</taxon>
        <taxon>Pseudomonadota</taxon>
        <taxon>Alphaproteobacteria</taxon>
        <taxon>Acetobacterales</taxon>
        <taxon>Roseomonadaceae</taxon>
        <taxon>Roseomonas</taxon>
    </lineage>
</organism>
<dbReference type="RefSeq" id="WP_379594980.1">
    <property type="nucleotide sequence ID" value="NZ_JBHRTN010000007.1"/>
</dbReference>
<dbReference type="Proteomes" id="UP001595593">
    <property type="component" value="Unassembled WGS sequence"/>
</dbReference>
<feature type="region of interest" description="Disordered" evidence="1">
    <location>
        <begin position="63"/>
        <end position="94"/>
    </location>
</feature>
<dbReference type="EMBL" id="JBHRTN010000007">
    <property type="protein sequence ID" value="MFC3124558.1"/>
    <property type="molecule type" value="Genomic_DNA"/>
</dbReference>
<protein>
    <recommendedName>
        <fullName evidence="4">DUF3467 domain-containing protein</fullName>
    </recommendedName>
</protein>
<comment type="caution">
    <text evidence="2">The sequence shown here is derived from an EMBL/GenBank/DDBJ whole genome shotgun (WGS) entry which is preliminary data.</text>
</comment>
<evidence type="ECO:0008006" key="4">
    <source>
        <dbReference type="Google" id="ProtNLM"/>
    </source>
</evidence>
<reference evidence="3" key="1">
    <citation type="journal article" date="2019" name="Int. J. Syst. Evol. Microbiol.">
        <title>The Global Catalogue of Microorganisms (GCM) 10K type strain sequencing project: providing services to taxonomists for standard genome sequencing and annotation.</title>
        <authorList>
            <consortium name="The Broad Institute Genomics Platform"/>
            <consortium name="The Broad Institute Genome Sequencing Center for Infectious Disease"/>
            <person name="Wu L."/>
            <person name="Ma J."/>
        </authorList>
    </citation>
    <scope>NUCLEOTIDE SEQUENCE [LARGE SCALE GENOMIC DNA]</scope>
    <source>
        <strain evidence="3">KCTC 52094</strain>
    </source>
</reference>
<evidence type="ECO:0000256" key="1">
    <source>
        <dbReference type="SAM" id="MobiDB-lite"/>
    </source>
</evidence>
<accession>A0ABV7FY57</accession>
<sequence>MSQPVLFADGVIEASVHFGVARITLGQSGPDGKPQAAGQLAIPVMQLPGFTKSLQSLLQQFESKMRQAQQVQPPRPEGEAEAPPASDAFRFSGG</sequence>
<evidence type="ECO:0000313" key="3">
    <source>
        <dbReference type="Proteomes" id="UP001595593"/>
    </source>
</evidence>
<evidence type="ECO:0000313" key="2">
    <source>
        <dbReference type="EMBL" id="MFC3124558.1"/>
    </source>
</evidence>
<name>A0ABV7FY57_9PROT</name>
<gene>
    <name evidence="2" type="ORF">ACFOD4_05735</name>
</gene>
<feature type="compositionally biased region" description="Polar residues" evidence="1">
    <location>
        <begin position="63"/>
        <end position="72"/>
    </location>
</feature>